<accession>A0A497JFM4</accession>
<dbReference type="PANTHER" id="PTHR43833:SF5">
    <property type="entry name" value="TRK SYSTEM POTASSIUM UPTAKE PROTEIN TRKA"/>
    <property type="match status" value="1"/>
</dbReference>
<keyword evidence="6" id="KW-0406">Ion transport</keyword>
<keyword evidence="4" id="KW-0630">Potassium</keyword>
<dbReference type="GO" id="GO:0005886">
    <property type="term" value="C:plasma membrane"/>
    <property type="evidence" value="ECO:0007669"/>
    <property type="project" value="InterPro"/>
</dbReference>
<evidence type="ECO:0000256" key="5">
    <source>
        <dbReference type="ARBA" id="ARBA00023027"/>
    </source>
</evidence>
<dbReference type="PROSITE" id="PS51202">
    <property type="entry name" value="RCK_C"/>
    <property type="match status" value="1"/>
</dbReference>
<dbReference type="InterPro" id="IPR006036">
    <property type="entry name" value="K_uptake_TrkA"/>
</dbReference>
<keyword evidence="5" id="KW-0520">NAD</keyword>
<keyword evidence="2" id="KW-0813">Transport</keyword>
<protein>
    <submittedName>
        <fullName evidence="9">TrkA family potassium uptake protein</fullName>
    </submittedName>
</protein>
<evidence type="ECO:0000256" key="2">
    <source>
        <dbReference type="ARBA" id="ARBA00022448"/>
    </source>
</evidence>
<dbReference type="Gene3D" id="3.30.70.1450">
    <property type="entry name" value="Regulator of K+ conductance, C-terminal domain"/>
    <property type="match status" value="1"/>
</dbReference>
<dbReference type="InterPro" id="IPR006037">
    <property type="entry name" value="RCK_C"/>
</dbReference>
<comment type="function">
    <text evidence="1">Part of a potassium transport system.</text>
</comment>
<dbReference type="InterPro" id="IPR036291">
    <property type="entry name" value="NAD(P)-bd_dom_sf"/>
</dbReference>
<dbReference type="Proteomes" id="UP000278031">
    <property type="component" value="Unassembled WGS sequence"/>
</dbReference>
<dbReference type="AlphaFoldDB" id="A0A497JFM4"/>
<evidence type="ECO:0000259" key="8">
    <source>
        <dbReference type="PROSITE" id="PS51202"/>
    </source>
</evidence>
<dbReference type="InterPro" id="IPR003148">
    <property type="entry name" value="RCK_N"/>
</dbReference>
<evidence type="ECO:0000256" key="3">
    <source>
        <dbReference type="ARBA" id="ARBA00022538"/>
    </source>
</evidence>
<dbReference type="SUPFAM" id="SSF51735">
    <property type="entry name" value="NAD(P)-binding Rossmann-fold domains"/>
    <property type="match status" value="1"/>
</dbReference>
<feature type="domain" description="RCK N-terminal" evidence="7">
    <location>
        <begin position="1"/>
        <end position="116"/>
    </location>
</feature>
<proteinExistence type="predicted"/>
<dbReference type="Pfam" id="PF02254">
    <property type="entry name" value="TrkA_N"/>
    <property type="match status" value="1"/>
</dbReference>
<evidence type="ECO:0000256" key="6">
    <source>
        <dbReference type="ARBA" id="ARBA00023065"/>
    </source>
</evidence>
<gene>
    <name evidence="9" type="ORF">DRO04_03165</name>
</gene>
<dbReference type="GO" id="GO:0015079">
    <property type="term" value="F:potassium ion transmembrane transporter activity"/>
    <property type="evidence" value="ECO:0007669"/>
    <property type="project" value="InterPro"/>
</dbReference>
<evidence type="ECO:0000259" key="7">
    <source>
        <dbReference type="PROSITE" id="PS51201"/>
    </source>
</evidence>
<organism evidence="9 10">
    <name type="scientific">Candidatus Iainarchaeum sp</name>
    <dbReference type="NCBI Taxonomy" id="3101447"/>
    <lineage>
        <taxon>Archaea</taxon>
        <taxon>Candidatus Iainarchaeota</taxon>
        <taxon>Candidatus Iainarchaeia</taxon>
        <taxon>Candidatus Iainarchaeales</taxon>
        <taxon>Candidatus Iainarchaeaceae</taxon>
        <taxon>Candidatus Iainarchaeum</taxon>
    </lineage>
</organism>
<reference evidence="9 10" key="1">
    <citation type="submission" date="2018-06" db="EMBL/GenBank/DDBJ databases">
        <title>Extensive metabolic versatility and redundancy in microbially diverse, dynamic hydrothermal sediments.</title>
        <authorList>
            <person name="Dombrowski N."/>
            <person name="Teske A."/>
            <person name="Baker B.J."/>
        </authorList>
    </citation>
    <scope>NUCLEOTIDE SEQUENCE [LARGE SCALE GENOMIC DNA]</scope>
    <source>
        <strain evidence="9">B51_G17</strain>
    </source>
</reference>
<evidence type="ECO:0000256" key="4">
    <source>
        <dbReference type="ARBA" id="ARBA00022958"/>
    </source>
</evidence>
<keyword evidence="3" id="KW-0633">Potassium transport</keyword>
<evidence type="ECO:0000256" key="1">
    <source>
        <dbReference type="ARBA" id="ARBA00003660"/>
    </source>
</evidence>
<evidence type="ECO:0000313" key="10">
    <source>
        <dbReference type="Proteomes" id="UP000278031"/>
    </source>
</evidence>
<dbReference type="PROSITE" id="PS51201">
    <property type="entry name" value="RCK_N"/>
    <property type="match status" value="1"/>
</dbReference>
<dbReference type="InterPro" id="IPR036721">
    <property type="entry name" value="RCK_C_sf"/>
</dbReference>
<feature type="domain" description="RCK C-terminal" evidence="8">
    <location>
        <begin position="136"/>
        <end position="215"/>
    </location>
</feature>
<dbReference type="SUPFAM" id="SSF116726">
    <property type="entry name" value="TrkA C-terminal domain-like"/>
    <property type="match status" value="1"/>
</dbReference>
<comment type="caution">
    <text evidence="9">The sequence shown here is derived from an EMBL/GenBank/DDBJ whole genome shotgun (WGS) entry which is preliminary data.</text>
</comment>
<dbReference type="PRINTS" id="PR00335">
    <property type="entry name" value="KUPTAKETRKA"/>
</dbReference>
<dbReference type="EMBL" id="QMWP01000126">
    <property type="protein sequence ID" value="RLG69588.1"/>
    <property type="molecule type" value="Genomic_DNA"/>
</dbReference>
<name>A0A497JFM4_9ARCH</name>
<evidence type="ECO:0000313" key="9">
    <source>
        <dbReference type="EMBL" id="RLG69588.1"/>
    </source>
</evidence>
<dbReference type="PANTHER" id="PTHR43833">
    <property type="entry name" value="POTASSIUM CHANNEL PROTEIN 2-RELATED-RELATED"/>
    <property type="match status" value="1"/>
</dbReference>
<dbReference type="Gene3D" id="3.40.50.720">
    <property type="entry name" value="NAD(P)-binding Rossmann-like Domain"/>
    <property type="match status" value="1"/>
</dbReference>
<dbReference type="InterPro" id="IPR050721">
    <property type="entry name" value="Trk_Ktr_HKT_K-transport"/>
</dbReference>
<dbReference type="Pfam" id="PF02080">
    <property type="entry name" value="TrkA_C"/>
    <property type="match status" value="1"/>
</dbReference>
<sequence length="215" mass="23898">MYVIIVGGGRMGRTLAEGLIKEGHDVVIIEINPEKCKKLTKELDVTVINGDGLEVKTLEEAGIEKADVVVSVTPSEEKNMMVCLIAKSIKHCKTVARISHPEYKEIFKRLGIDVVISPESAAASYLEEILTKPELVDLAFIERGDAVILEFEINQKSKAKGKKIKDLEYPKGSLIIAIYEDNKLVIPNPEVELKEGDKVLVLAKNEVVDRVRKMF</sequence>